<reference evidence="3" key="1">
    <citation type="submission" date="2020-05" db="EMBL/GenBank/DDBJ databases">
        <title>Phylogenomic resolution of chytrid fungi.</title>
        <authorList>
            <person name="Stajich J.E."/>
            <person name="Amses K."/>
            <person name="Simmons R."/>
            <person name="Seto K."/>
            <person name="Myers J."/>
            <person name="Bonds A."/>
            <person name="Quandt C.A."/>
            <person name="Barry K."/>
            <person name="Liu P."/>
            <person name="Grigoriev I."/>
            <person name="Longcore J.E."/>
            <person name="James T.Y."/>
        </authorList>
    </citation>
    <scope>NUCLEOTIDE SEQUENCE</scope>
    <source>
        <strain evidence="3">JEL0318</strain>
    </source>
</reference>
<protein>
    <submittedName>
        <fullName evidence="3">Uncharacterized protein</fullName>
    </submittedName>
</protein>
<keyword evidence="4" id="KW-1185">Reference proteome</keyword>
<dbReference type="PANTHER" id="PTHR45615:SF63">
    <property type="entry name" value="CHROMOSOME UNDETERMINED SCAFFOLD_10, WHOLE GENOME SHOTGUN SEQUENCE"/>
    <property type="match status" value="1"/>
</dbReference>
<comment type="caution">
    <text evidence="3">The sequence shown here is derived from an EMBL/GenBank/DDBJ whole genome shotgun (WGS) entry which is preliminary data.</text>
</comment>
<organism evidence="3 4">
    <name type="scientific">Rhizophlyctis rosea</name>
    <dbReference type="NCBI Taxonomy" id="64517"/>
    <lineage>
        <taxon>Eukaryota</taxon>
        <taxon>Fungi</taxon>
        <taxon>Fungi incertae sedis</taxon>
        <taxon>Chytridiomycota</taxon>
        <taxon>Chytridiomycota incertae sedis</taxon>
        <taxon>Chytridiomycetes</taxon>
        <taxon>Rhizophlyctidales</taxon>
        <taxon>Rhizophlyctidaceae</taxon>
        <taxon>Rhizophlyctis</taxon>
    </lineage>
</organism>
<dbReference type="Gene3D" id="1.10.287.1490">
    <property type="match status" value="1"/>
</dbReference>
<accession>A0AAD5SJ42</accession>
<gene>
    <name evidence="3" type="ORF">HK097_008373</name>
</gene>
<feature type="compositionally biased region" description="Basic and acidic residues" evidence="2">
    <location>
        <begin position="1394"/>
        <end position="1404"/>
    </location>
</feature>
<feature type="region of interest" description="Disordered" evidence="2">
    <location>
        <begin position="1350"/>
        <end position="1445"/>
    </location>
</feature>
<evidence type="ECO:0000313" key="4">
    <source>
        <dbReference type="Proteomes" id="UP001212841"/>
    </source>
</evidence>
<feature type="coiled-coil region" evidence="1">
    <location>
        <begin position="398"/>
        <end position="842"/>
    </location>
</feature>
<feature type="compositionally biased region" description="Basic and acidic residues" evidence="2">
    <location>
        <begin position="1372"/>
        <end position="1381"/>
    </location>
</feature>
<dbReference type="Proteomes" id="UP001212841">
    <property type="component" value="Unassembled WGS sequence"/>
</dbReference>
<dbReference type="EMBL" id="JADGJD010000049">
    <property type="protein sequence ID" value="KAJ3056033.1"/>
    <property type="molecule type" value="Genomic_DNA"/>
</dbReference>
<dbReference type="SUPFAM" id="SSF52113">
    <property type="entry name" value="BRCT domain"/>
    <property type="match status" value="1"/>
</dbReference>
<proteinExistence type="predicted"/>
<feature type="region of interest" description="Disordered" evidence="2">
    <location>
        <begin position="1"/>
        <end position="20"/>
    </location>
</feature>
<keyword evidence="1" id="KW-0175">Coiled coil</keyword>
<sequence length="1663" mass="187316">MTDSPWENPEGDGTVNADDPFTRKNLLTEVKLALSTLAERLAFGADISASEIAQRLPEIIGLPDVLTALKVLEIDIQKRNAQTLNIQKEHLALTQELNTLKFSVTDKLDLLGRLQNELRSDLSRAKASTSSYVPSSDDRDATVIETILRELDKLRERLHDNEADGGKRLCGQNVSQLARLIGQEISQLINNVRTVDNLLDKRRQLESSRITPTAPNGTACPIDIDPASEAAAKHGDLSPINQTLSETFNNRATTIPQTVPELLQTVQKSADVALQKYNESQTALRTLTHQLQTNIYDHRMEMEQIRAQATSLQHQLTQSRTDLSVKATELSRLEDQLELTKANEEVLNSKVQEMKTMLATSVDAHTLELRGKDEDISRIQQELIATTSRLVSQMEDQKARAAAEKSALSDHVVKLEQQFTDVQTASATLQADYDVRCQSLQAERDAALKEAEELAAILVKLQNETRDLVHERNEAEIGKSEYEQRCHALEAQTSEVLALKTSLEEETLSLTRRLERAQEEANRAGQEHISARAELDVLQSMIEELREERNGLEGRLSAADGHVQELLLIEKDMANLQSELKERTEREDALKAQAERTEELLRDAQQQVVSLETEMAKCRGRLKEVEVDALQKGSDVEVFRGQLRDVRARHEDELVALREQMDVLDVDARNAFKARTQMLQEVEDTEKEYALVQQEKASLSSELQVVRKEATLKAEELAVATTRLEQLEGDLLQKQGAYDSILEERKVALDKLAGTQEECDGLRRSLEEERSAMDSERAAQAGLLADVRRQKQELEDQLKGARDERFQSAKAIDALKGEVGELQRTEAELREQLKAAVEAETHAQQLVVNLQASFAEAMQEKVLKVESLDKEVAEKDHKLGQGRRDMEDMQMTLSGVRVELSAAESARAEFESKYHDIVERLKVDRAKLESSTAALVTANARIEAIDSELEVVKLSLAERESLLQSKQKEVGEERARVEGLNVQLEDTKHQWEEADRELDSMRAHFKEKEAGWTEERKELKRQLDSEKTEATQREDQQAVQHRRDLDEILAKVDALRKELTTSQADNKDLRREGEELKSREESLLLEISRFEREVAAARMEIQSVQERVNELVKEKQRLSNGGSDKDKEIQELKNLLHEAEKQLFVLEEVRQGQVDSMQSLEAVTEEKVTGLKQQLDAASGEKEELTRLLAEAESRVAETEDRANMLSAAAETAKDAAERLRDEHSATLQRMKEDAERRVAGIRAELRELEDVRDRLQGQSADGEGQLLLKDQARGELEKEVLALKDKLKELATGEEAREAQLSAERERAQQLERDVQDRNVRIHELEQKVHSADAPPLQQNSVAASPATPMEISMDAGPSGQKQPNRISVRAQREESKEAAKAVSTPQMPRILVDTEAKKRKESPSSLPEPTPMKKTRFAPGTLDPVTPVNPLRQKNVATPNSTAKRQNSINNAKYRILVGTIKEIVKPSVLEALKKMPNTAIMNGLQMKDGKEVFPLGVTHVGKYLFASLWRTLWLILNDLVVTSVTRKTLKTFGASLTGAWIIYDTKWVTDSFKEGKWLDEGNYLSFRNPEKNMFEGQVFHLAESYQKQANSKQELKVRIDYIGPLIACAKGRIVESLEEAEVVMIGDGDEWDYGGKRTCTWDQFINSIPMPKKEKASKDA</sequence>
<name>A0AAD5SJ42_9FUNG</name>
<evidence type="ECO:0000256" key="2">
    <source>
        <dbReference type="SAM" id="MobiDB-lite"/>
    </source>
</evidence>
<dbReference type="PANTHER" id="PTHR45615">
    <property type="entry name" value="MYOSIN HEAVY CHAIN, NON-MUSCLE"/>
    <property type="match status" value="1"/>
</dbReference>
<dbReference type="Gene3D" id="3.40.50.10190">
    <property type="entry name" value="BRCT domain"/>
    <property type="match status" value="1"/>
</dbReference>
<feature type="region of interest" description="Disordered" evidence="2">
    <location>
        <begin position="1016"/>
        <end position="1042"/>
    </location>
</feature>
<feature type="region of interest" description="Disordered" evidence="2">
    <location>
        <begin position="1291"/>
        <end position="1319"/>
    </location>
</feature>
<dbReference type="InterPro" id="IPR036420">
    <property type="entry name" value="BRCT_dom_sf"/>
</dbReference>
<evidence type="ECO:0000313" key="3">
    <source>
        <dbReference type="EMBL" id="KAJ3056033.1"/>
    </source>
</evidence>
<evidence type="ECO:0000256" key="1">
    <source>
        <dbReference type="SAM" id="Coils"/>
    </source>
</evidence>